<keyword evidence="3" id="KW-1003">Cell membrane</keyword>
<feature type="signal peptide" evidence="14">
    <location>
        <begin position="1"/>
        <end position="24"/>
    </location>
</feature>
<evidence type="ECO:0000256" key="9">
    <source>
        <dbReference type="ARBA" id="ARBA00023136"/>
    </source>
</evidence>
<keyword evidence="14" id="KW-0732">Signal</keyword>
<evidence type="ECO:0000256" key="2">
    <source>
        <dbReference type="ARBA" id="ARBA00011073"/>
    </source>
</evidence>
<dbReference type="PROSITE" id="PS00138">
    <property type="entry name" value="SUBTILASE_SER"/>
    <property type="match status" value="1"/>
</dbReference>
<dbReference type="OrthoDB" id="9798386at2"/>
<dbReference type="AlphaFoldDB" id="A0A7I7W3P4"/>
<evidence type="ECO:0000313" key="19">
    <source>
        <dbReference type="Proteomes" id="UP000467379"/>
    </source>
</evidence>
<dbReference type="GO" id="GO:0006508">
    <property type="term" value="P:proteolysis"/>
    <property type="evidence" value="ECO:0007669"/>
    <property type="project" value="UniProtKB-KW"/>
</dbReference>
<evidence type="ECO:0000256" key="1">
    <source>
        <dbReference type="ARBA" id="ARBA00004162"/>
    </source>
</evidence>
<evidence type="ECO:0000256" key="14">
    <source>
        <dbReference type="SAM" id="SignalP"/>
    </source>
</evidence>
<feature type="transmembrane region" description="Helical" evidence="13">
    <location>
        <begin position="419"/>
        <end position="439"/>
    </location>
</feature>
<dbReference type="InterPro" id="IPR050131">
    <property type="entry name" value="Peptidase_S8_subtilisin-like"/>
</dbReference>
<evidence type="ECO:0000256" key="7">
    <source>
        <dbReference type="ARBA" id="ARBA00022825"/>
    </source>
</evidence>
<feature type="active site" description="Charge relay system" evidence="10">
    <location>
        <position position="97"/>
    </location>
</feature>
<dbReference type="Proteomes" id="UP000192441">
    <property type="component" value="Unassembled WGS sequence"/>
</dbReference>
<dbReference type="PROSITE" id="PS00136">
    <property type="entry name" value="SUBTILASE_ASP"/>
    <property type="match status" value="1"/>
</dbReference>
<keyword evidence="9 13" id="KW-0472">Membrane</keyword>
<dbReference type="PANTHER" id="PTHR43806:SF11">
    <property type="entry name" value="CEREVISIN-RELATED"/>
    <property type="match status" value="1"/>
</dbReference>
<sequence>MTGWASRAASCIAAVTLATLPQCAAPLAHAVTPPPIDHARLPEPSPPAPSAPTVQREVCAVPSRTTHDGKSTQLSGVDLQRVWRLSRGSGQRVAVIDTGVAPHPRLPDTLAGGDYVFTGDGLQDCDGHGTAVAGIIAAAPDPEHDDFSGVAPDVTLISIRQSSTKFGASADASTTGFGDVDTLAKAVRTAADLGASVINISSVACVPVDSRLDDRALGAALAYAVDTKNAVVVAAAGNTGGPAQCPAQQPETTWDTATVAVSPAWYDDYVLTVGSVNARGEPSPFTLAGPWVDVAAPGETVMSLSLTGDGTVNSLGAPPHSVPLSGTSYAAPVVSGLAALIRCRFPTLTARQVMQRIEATAHHPPRGRDPLVGNGVVDVLAAVSSGTPADPPPRPRDRPPPVAPPTPPAATDRSPRHTAFTGAAICLTVLATALIAGAVTARLRRTEAVPDD</sequence>
<dbReference type="SUPFAM" id="SSF52743">
    <property type="entry name" value="Subtilisin-like"/>
    <property type="match status" value="1"/>
</dbReference>
<dbReference type="RefSeq" id="WP_083130087.1">
    <property type="nucleotide sequence ID" value="NZ_AP022606.1"/>
</dbReference>
<evidence type="ECO:0000256" key="8">
    <source>
        <dbReference type="ARBA" id="ARBA00022989"/>
    </source>
</evidence>
<dbReference type="PROSITE" id="PS00137">
    <property type="entry name" value="SUBTILASE_HIS"/>
    <property type="match status" value="1"/>
</dbReference>
<protein>
    <submittedName>
        <fullName evidence="16">Mycosin-4</fullName>
    </submittedName>
    <submittedName>
        <fullName evidence="17">Type VII secretion-associated serine protease mycosin</fullName>
    </submittedName>
</protein>
<keyword evidence="7 10" id="KW-0720">Serine protease</keyword>
<feature type="active site" description="Charge relay system" evidence="10">
    <location>
        <position position="328"/>
    </location>
</feature>
<dbReference type="PANTHER" id="PTHR43806">
    <property type="entry name" value="PEPTIDASE S8"/>
    <property type="match status" value="1"/>
</dbReference>
<dbReference type="PROSITE" id="PS51892">
    <property type="entry name" value="SUBTILASE"/>
    <property type="match status" value="1"/>
</dbReference>
<dbReference type="InterPro" id="IPR023834">
    <property type="entry name" value="T7SS_pept_S8A_mycosin"/>
</dbReference>
<gene>
    <name evidence="16" type="primary">mycP4</name>
    <name evidence="17" type="ORF">BST20_04180</name>
    <name evidence="16" type="ORF">MBRA_05530</name>
</gene>
<organism evidence="17 18">
    <name type="scientific">Mycobacterium branderi</name>
    <dbReference type="NCBI Taxonomy" id="43348"/>
    <lineage>
        <taxon>Bacteria</taxon>
        <taxon>Bacillati</taxon>
        <taxon>Actinomycetota</taxon>
        <taxon>Actinomycetes</taxon>
        <taxon>Mycobacteriales</taxon>
        <taxon>Mycobacteriaceae</taxon>
        <taxon>Mycobacterium</taxon>
    </lineage>
</organism>
<evidence type="ECO:0000256" key="11">
    <source>
        <dbReference type="RuleBase" id="RU003355"/>
    </source>
</evidence>
<dbReference type="NCBIfam" id="TIGR03921">
    <property type="entry name" value="T7SS_mycosin"/>
    <property type="match status" value="1"/>
</dbReference>
<keyword evidence="4 10" id="KW-0645">Protease</keyword>
<evidence type="ECO:0000256" key="6">
    <source>
        <dbReference type="ARBA" id="ARBA00022801"/>
    </source>
</evidence>
<accession>A0A7I7W3P4</accession>
<dbReference type="GO" id="GO:0005886">
    <property type="term" value="C:plasma membrane"/>
    <property type="evidence" value="ECO:0007669"/>
    <property type="project" value="UniProtKB-SubCell"/>
</dbReference>
<feature type="domain" description="Peptidase S8/S53" evidence="15">
    <location>
        <begin position="88"/>
        <end position="375"/>
    </location>
</feature>
<reference evidence="16 19" key="2">
    <citation type="journal article" date="2019" name="Emerg. Microbes Infect.">
        <title>Comprehensive subspecies identification of 175 nontuberculous mycobacteria species based on 7547 genomic profiles.</title>
        <authorList>
            <person name="Matsumoto Y."/>
            <person name="Kinjo T."/>
            <person name="Motooka D."/>
            <person name="Nabeya D."/>
            <person name="Jung N."/>
            <person name="Uechi K."/>
            <person name="Horii T."/>
            <person name="Iida T."/>
            <person name="Fujita J."/>
            <person name="Nakamura S."/>
        </authorList>
    </citation>
    <scope>NUCLEOTIDE SEQUENCE [LARGE SCALE GENOMIC DNA]</scope>
    <source>
        <strain evidence="16 19">JCM 12687</strain>
    </source>
</reference>
<dbReference type="InterPro" id="IPR000209">
    <property type="entry name" value="Peptidase_S8/S53_dom"/>
</dbReference>
<name>A0A7I7W3P4_9MYCO</name>
<dbReference type="InterPro" id="IPR023828">
    <property type="entry name" value="Peptidase_S8_Ser-AS"/>
</dbReference>
<keyword evidence="19" id="KW-1185">Reference proteome</keyword>
<dbReference type="GO" id="GO:0004252">
    <property type="term" value="F:serine-type endopeptidase activity"/>
    <property type="evidence" value="ECO:0007669"/>
    <property type="project" value="UniProtKB-UniRule"/>
</dbReference>
<evidence type="ECO:0000313" key="17">
    <source>
        <dbReference type="EMBL" id="ORA41313.1"/>
    </source>
</evidence>
<evidence type="ECO:0000256" key="13">
    <source>
        <dbReference type="SAM" id="Phobius"/>
    </source>
</evidence>
<dbReference type="InterPro" id="IPR015500">
    <property type="entry name" value="Peptidase_S8_subtilisin-rel"/>
</dbReference>
<dbReference type="InterPro" id="IPR036852">
    <property type="entry name" value="Peptidase_S8/S53_dom_sf"/>
</dbReference>
<dbReference type="InterPro" id="IPR023827">
    <property type="entry name" value="Peptidase_S8_Asp-AS"/>
</dbReference>
<keyword evidence="6 10" id="KW-0378">Hydrolase</keyword>
<dbReference type="EMBL" id="AP022606">
    <property type="protein sequence ID" value="BBZ10358.1"/>
    <property type="molecule type" value="Genomic_DNA"/>
</dbReference>
<evidence type="ECO:0000256" key="4">
    <source>
        <dbReference type="ARBA" id="ARBA00022670"/>
    </source>
</evidence>
<keyword evidence="5 13" id="KW-0812">Transmembrane</keyword>
<evidence type="ECO:0000256" key="10">
    <source>
        <dbReference type="PROSITE-ProRule" id="PRU01240"/>
    </source>
</evidence>
<feature type="region of interest" description="Disordered" evidence="12">
    <location>
        <begin position="383"/>
        <end position="415"/>
    </location>
</feature>
<dbReference type="EMBL" id="MVHM01000001">
    <property type="protein sequence ID" value="ORA41313.1"/>
    <property type="molecule type" value="Genomic_DNA"/>
</dbReference>
<keyword evidence="8 13" id="KW-1133">Transmembrane helix</keyword>
<proteinExistence type="inferred from homology"/>
<dbReference type="InterPro" id="IPR022398">
    <property type="entry name" value="Peptidase_S8_His-AS"/>
</dbReference>
<evidence type="ECO:0000313" key="18">
    <source>
        <dbReference type="Proteomes" id="UP000192441"/>
    </source>
</evidence>
<comment type="similarity">
    <text evidence="2 10 11">Belongs to the peptidase S8 family.</text>
</comment>
<evidence type="ECO:0000259" key="15">
    <source>
        <dbReference type="Pfam" id="PF00082"/>
    </source>
</evidence>
<dbReference type="Gene3D" id="3.40.50.200">
    <property type="entry name" value="Peptidase S8/S53 domain"/>
    <property type="match status" value="1"/>
</dbReference>
<evidence type="ECO:0000256" key="5">
    <source>
        <dbReference type="ARBA" id="ARBA00022692"/>
    </source>
</evidence>
<comment type="subcellular location">
    <subcellularLocation>
        <location evidence="1">Cell membrane</location>
        <topology evidence="1">Single-pass membrane protein</topology>
    </subcellularLocation>
</comment>
<evidence type="ECO:0000313" key="16">
    <source>
        <dbReference type="EMBL" id="BBZ10358.1"/>
    </source>
</evidence>
<evidence type="ECO:0000256" key="12">
    <source>
        <dbReference type="SAM" id="MobiDB-lite"/>
    </source>
</evidence>
<dbReference type="PRINTS" id="PR00723">
    <property type="entry name" value="SUBTILISIN"/>
</dbReference>
<feature type="chain" id="PRO_5044005994" evidence="14">
    <location>
        <begin position="25"/>
        <end position="452"/>
    </location>
</feature>
<dbReference type="Proteomes" id="UP000467379">
    <property type="component" value="Chromosome"/>
</dbReference>
<reference evidence="16" key="3">
    <citation type="submission" date="2020-02" db="EMBL/GenBank/DDBJ databases">
        <authorList>
            <person name="Matsumoto Y."/>
            <person name="Motooka D."/>
            <person name="Nakamura S."/>
        </authorList>
    </citation>
    <scope>NUCLEOTIDE SEQUENCE</scope>
    <source>
        <strain evidence="16">JCM 12687</strain>
    </source>
</reference>
<dbReference type="Pfam" id="PF00082">
    <property type="entry name" value="Peptidase_S8"/>
    <property type="match status" value="1"/>
</dbReference>
<feature type="active site" description="Charge relay system" evidence="10">
    <location>
        <position position="128"/>
    </location>
</feature>
<evidence type="ECO:0000256" key="3">
    <source>
        <dbReference type="ARBA" id="ARBA00022475"/>
    </source>
</evidence>
<feature type="region of interest" description="Disordered" evidence="12">
    <location>
        <begin position="35"/>
        <end position="55"/>
    </location>
</feature>
<reference evidence="17 18" key="1">
    <citation type="submission" date="2016-12" db="EMBL/GenBank/DDBJ databases">
        <title>The new phylogeny of genus Mycobacterium.</title>
        <authorList>
            <person name="Tortoli E."/>
            <person name="Trovato A."/>
            <person name="Cirillo D.M."/>
        </authorList>
    </citation>
    <scope>NUCLEOTIDE SEQUENCE [LARGE SCALE GENOMIC DNA]</scope>
    <source>
        <strain evidence="17 18">DSM 44624</strain>
    </source>
</reference>